<evidence type="ECO:0000313" key="1">
    <source>
        <dbReference type="EMBL" id="JAH64767.1"/>
    </source>
</evidence>
<reference evidence="1" key="2">
    <citation type="journal article" date="2015" name="Fish Shellfish Immunol.">
        <title>Early steps in the European eel (Anguilla anguilla)-Vibrio vulnificus interaction in the gills: Role of the RtxA13 toxin.</title>
        <authorList>
            <person name="Callol A."/>
            <person name="Pajuelo D."/>
            <person name="Ebbesson L."/>
            <person name="Teles M."/>
            <person name="MacKenzie S."/>
            <person name="Amaro C."/>
        </authorList>
    </citation>
    <scope>NUCLEOTIDE SEQUENCE</scope>
</reference>
<protein>
    <submittedName>
        <fullName evidence="1">Uncharacterized protein</fullName>
    </submittedName>
</protein>
<name>A0A0E9UG85_ANGAN</name>
<organism evidence="1">
    <name type="scientific">Anguilla anguilla</name>
    <name type="common">European freshwater eel</name>
    <name type="synonym">Muraena anguilla</name>
    <dbReference type="NCBI Taxonomy" id="7936"/>
    <lineage>
        <taxon>Eukaryota</taxon>
        <taxon>Metazoa</taxon>
        <taxon>Chordata</taxon>
        <taxon>Craniata</taxon>
        <taxon>Vertebrata</taxon>
        <taxon>Euteleostomi</taxon>
        <taxon>Actinopterygii</taxon>
        <taxon>Neopterygii</taxon>
        <taxon>Teleostei</taxon>
        <taxon>Anguilliformes</taxon>
        <taxon>Anguillidae</taxon>
        <taxon>Anguilla</taxon>
    </lineage>
</organism>
<sequence>MPGSWVPLEISSHWGVFSCHCLRVLHPLGVFLIFKKSFTSCTCYLGVQAWCLPLYAPWNAAPIITLKTR</sequence>
<accession>A0A0E9UG85</accession>
<dbReference type="EMBL" id="GBXM01043810">
    <property type="protein sequence ID" value="JAH64767.1"/>
    <property type="molecule type" value="Transcribed_RNA"/>
</dbReference>
<proteinExistence type="predicted"/>
<reference evidence="1" key="1">
    <citation type="submission" date="2014-11" db="EMBL/GenBank/DDBJ databases">
        <authorList>
            <person name="Amaro Gonzalez C."/>
        </authorList>
    </citation>
    <scope>NUCLEOTIDE SEQUENCE</scope>
</reference>
<dbReference type="AlphaFoldDB" id="A0A0E9UG85"/>